<evidence type="ECO:0000256" key="1">
    <source>
        <dbReference type="SAM" id="MobiDB-lite"/>
    </source>
</evidence>
<accession>A0A6J8F127</accession>
<gene>
    <name evidence="3" type="ORF">MCOR_57587</name>
</gene>
<feature type="region of interest" description="Disordered" evidence="1">
    <location>
        <begin position="131"/>
        <end position="156"/>
    </location>
</feature>
<protein>
    <submittedName>
        <fullName evidence="3">Uncharacterized protein</fullName>
    </submittedName>
</protein>
<dbReference type="Proteomes" id="UP000507470">
    <property type="component" value="Unassembled WGS sequence"/>
</dbReference>
<keyword evidence="4" id="KW-1185">Reference proteome</keyword>
<keyword evidence="2" id="KW-1133">Transmembrane helix</keyword>
<dbReference type="EMBL" id="CACVKT020010308">
    <property type="protein sequence ID" value="CAC5425802.1"/>
    <property type="molecule type" value="Genomic_DNA"/>
</dbReference>
<organism evidence="3 4">
    <name type="scientific">Mytilus coruscus</name>
    <name type="common">Sea mussel</name>
    <dbReference type="NCBI Taxonomy" id="42192"/>
    <lineage>
        <taxon>Eukaryota</taxon>
        <taxon>Metazoa</taxon>
        <taxon>Spiralia</taxon>
        <taxon>Lophotrochozoa</taxon>
        <taxon>Mollusca</taxon>
        <taxon>Bivalvia</taxon>
        <taxon>Autobranchia</taxon>
        <taxon>Pteriomorphia</taxon>
        <taxon>Mytilida</taxon>
        <taxon>Mytiloidea</taxon>
        <taxon>Mytilidae</taxon>
        <taxon>Mytilinae</taxon>
        <taxon>Mytilus</taxon>
    </lineage>
</organism>
<proteinExistence type="predicted"/>
<feature type="transmembrane region" description="Helical" evidence="2">
    <location>
        <begin position="46"/>
        <end position="69"/>
    </location>
</feature>
<name>A0A6J8F127_MYTCO</name>
<feature type="compositionally biased region" description="Basic and acidic residues" evidence="1">
    <location>
        <begin position="141"/>
        <end position="151"/>
    </location>
</feature>
<sequence>MVISRRLIDAVNWAVKTNNLCNWKVIRGELDLSPILYHGCIINTEVIFISCGVGILLLLGFGIVCVYAHKKCKRANINRNVNNRIDNVDRRAEISSNVSTNRGSDEEYAEIDEIEMADVIISPLEQRNLTDGDISDDSLADDIKENEESRRNNTNFYQTLQENRLDESRQYSSLTSIHIEQRNRTDGDISGDLSADEIQEDEESMRNNTNYYQSLHRNMLEESRQYSSFTSLHIEEIVDEPI</sequence>
<dbReference type="OrthoDB" id="10398694at2759"/>
<evidence type="ECO:0000256" key="2">
    <source>
        <dbReference type="SAM" id="Phobius"/>
    </source>
</evidence>
<keyword evidence="2" id="KW-0472">Membrane</keyword>
<reference evidence="3 4" key="1">
    <citation type="submission" date="2020-06" db="EMBL/GenBank/DDBJ databases">
        <authorList>
            <person name="Li R."/>
            <person name="Bekaert M."/>
        </authorList>
    </citation>
    <scope>NUCLEOTIDE SEQUENCE [LARGE SCALE GENOMIC DNA]</scope>
    <source>
        <strain evidence="4">wild</strain>
    </source>
</reference>
<keyword evidence="2" id="KW-0812">Transmembrane</keyword>
<dbReference type="AlphaFoldDB" id="A0A6J8F127"/>
<evidence type="ECO:0000313" key="4">
    <source>
        <dbReference type="Proteomes" id="UP000507470"/>
    </source>
</evidence>
<evidence type="ECO:0000313" key="3">
    <source>
        <dbReference type="EMBL" id="CAC5425802.1"/>
    </source>
</evidence>